<keyword evidence="3" id="KW-1185">Reference proteome</keyword>
<dbReference type="Proteomes" id="UP000652761">
    <property type="component" value="Unassembled WGS sequence"/>
</dbReference>
<name>A0A843VTL6_COLES</name>
<gene>
    <name evidence="2" type="ORF">Taro_032799</name>
</gene>
<evidence type="ECO:0000256" key="1">
    <source>
        <dbReference type="SAM" id="MobiDB-lite"/>
    </source>
</evidence>
<evidence type="ECO:0000313" key="3">
    <source>
        <dbReference type="Proteomes" id="UP000652761"/>
    </source>
</evidence>
<reference evidence="2" key="1">
    <citation type="submission" date="2017-07" db="EMBL/GenBank/DDBJ databases">
        <title>Taro Niue Genome Assembly and Annotation.</title>
        <authorList>
            <person name="Atibalentja N."/>
            <person name="Keating K."/>
            <person name="Fields C.J."/>
        </authorList>
    </citation>
    <scope>NUCLEOTIDE SEQUENCE</scope>
    <source>
        <strain evidence="2">Niue_2</strain>
        <tissue evidence="2">Leaf</tissue>
    </source>
</reference>
<feature type="region of interest" description="Disordered" evidence="1">
    <location>
        <begin position="70"/>
        <end position="114"/>
    </location>
</feature>
<organism evidence="2 3">
    <name type="scientific">Colocasia esculenta</name>
    <name type="common">Wild taro</name>
    <name type="synonym">Arum esculentum</name>
    <dbReference type="NCBI Taxonomy" id="4460"/>
    <lineage>
        <taxon>Eukaryota</taxon>
        <taxon>Viridiplantae</taxon>
        <taxon>Streptophyta</taxon>
        <taxon>Embryophyta</taxon>
        <taxon>Tracheophyta</taxon>
        <taxon>Spermatophyta</taxon>
        <taxon>Magnoliopsida</taxon>
        <taxon>Liliopsida</taxon>
        <taxon>Araceae</taxon>
        <taxon>Aroideae</taxon>
        <taxon>Colocasieae</taxon>
        <taxon>Colocasia</taxon>
    </lineage>
</organism>
<feature type="region of interest" description="Disordered" evidence="1">
    <location>
        <begin position="21"/>
        <end position="42"/>
    </location>
</feature>
<sequence length="164" mass="18026">MTKQDKDASGFLLSALATHYCNDPTSRTPARDPEGRAAIHGSEDPEGAYLEDLQKGHSQLTVQALTLTTHTGGNARRTSCHHDRPTTNSYDSESLPEESRGVSLANKAQYSTTKQWNKVMPRRTTRVGPNTTPAELAESNTMRKQHLGTHLLRQRSSRNAGVTT</sequence>
<accession>A0A843VTL6</accession>
<evidence type="ECO:0000313" key="2">
    <source>
        <dbReference type="EMBL" id="MQM00069.1"/>
    </source>
</evidence>
<feature type="compositionally biased region" description="Basic and acidic residues" evidence="1">
    <location>
        <begin position="29"/>
        <end position="42"/>
    </location>
</feature>
<dbReference type="EMBL" id="NMUH01002452">
    <property type="protein sequence ID" value="MQM00069.1"/>
    <property type="molecule type" value="Genomic_DNA"/>
</dbReference>
<proteinExistence type="predicted"/>
<protein>
    <submittedName>
        <fullName evidence="2">Uncharacterized protein</fullName>
    </submittedName>
</protein>
<comment type="caution">
    <text evidence="2">The sequence shown here is derived from an EMBL/GenBank/DDBJ whole genome shotgun (WGS) entry which is preliminary data.</text>
</comment>
<dbReference type="AlphaFoldDB" id="A0A843VTL6"/>